<evidence type="ECO:0000313" key="4">
    <source>
        <dbReference type="Proteomes" id="UP000018372"/>
    </source>
</evidence>
<feature type="transmembrane region" description="Helical" evidence="1">
    <location>
        <begin position="338"/>
        <end position="359"/>
    </location>
</feature>
<evidence type="ECO:0000256" key="1">
    <source>
        <dbReference type="SAM" id="Phobius"/>
    </source>
</evidence>
<organism evidence="3 4">
    <name type="scientific">Phocaeicola plebeius CAG:211</name>
    <dbReference type="NCBI Taxonomy" id="1263052"/>
    <lineage>
        <taxon>Bacteria</taxon>
        <taxon>Pseudomonadati</taxon>
        <taxon>Bacteroidota</taxon>
        <taxon>Bacteroidia</taxon>
        <taxon>Bacteroidales</taxon>
        <taxon>Bacteroidaceae</taxon>
        <taxon>Phocaeicola</taxon>
    </lineage>
</organism>
<proteinExistence type="predicted"/>
<protein>
    <recommendedName>
        <fullName evidence="5">Protein BatD</fullName>
    </recommendedName>
</protein>
<keyword evidence="1" id="KW-1133">Transmembrane helix</keyword>
<keyword evidence="1" id="KW-0812">Transmembrane</keyword>
<keyword evidence="2" id="KW-0732">Signal</keyword>
<evidence type="ECO:0000313" key="3">
    <source>
        <dbReference type="EMBL" id="CCZ88187.1"/>
    </source>
</evidence>
<evidence type="ECO:0008006" key="5">
    <source>
        <dbReference type="Google" id="ProtNLM"/>
    </source>
</evidence>
<gene>
    <name evidence="3" type="ORF">BN536_00495</name>
</gene>
<feature type="chain" id="PRO_5004396054" description="Protein BatD" evidence="2">
    <location>
        <begin position="31"/>
        <end position="367"/>
    </location>
</feature>
<accession>R5W6C6</accession>
<comment type="caution">
    <text evidence="3">The sequence shown here is derived from an EMBL/GenBank/DDBJ whole genome shotgun (WGS) entry which is preliminary data.</text>
</comment>
<sequence length="367" mass="41824">MRHLLLYYSKMIKACCCAVLILCCATGLKAQQVTVEATIDSLQLLIGEQAKIKLQVSMDANQKLRLPLLRDTLVRGVEILDVAKPDTQLLNDNKRWLVSQEYTVTSFDSALYYLPPFEVLVNDKAYRSKALALKVYSIPVDTLHPDQFFGPKSIQEVPLTWEDLAPMVYSILLLIALGVVTAFFIIRYRDNKPIIKIIKVEPKLPPHLAAMKKIETIKADKVAKREDPKAYYTELTDVIRIYIKERFGFNAMEMTSAEIIERLLEEKDKESIHDLKVMFETADLVKFAKYAPLMNENDMNLVNAVDFINQTKIEEDPNAKKEPTEIKVEEKRSKQGRIALLCSIAITGVAALIALYLSVRHIINLFF</sequence>
<dbReference type="AlphaFoldDB" id="R5W6C6"/>
<name>R5W6C6_9BACT</name>
<keyword evidence="1" id="KW-0472">Membrane</keyword>
<reference evidence="3" key="1">
    <citation type="submission" date="2012-11" db="EMBL/GenBank/DDBJ databases">
        <title>Dependencies among metagenomic species, viruses, plasmids and units of genetic variation.</title>
        <authorList>
            <person name="Nielsen H.B."/>
            <person name="Almeida M."/>
            <person name="Juncker A.S."/>
            <person name="Rasmussen S."/>
            <person name="Li J."/>
            <person name="Sunagawa S."/>
            <person name="Plichta D."/>
            <person name="Gautier L."/>
            <person name="Le Chatelier E."/>
            <person name="Peletier E."/>
            <person name="Bonde I."/>
            <person name="Nielsen T."/>
            <person name="Manichanh C."/>
            <person name="Arumugam M."/>
            <person name="Batto J."/>
            <person name="Santos M.B.Q.D."/>
            <person name="Blom N."/>
            <person name="Borruel N."/>
            <person name="Burgdorf K.S."/>
            <person name="Boumezbeur F."/>
            <person name="Casellas F."/>
            <person name="Dore J."/>
            <person name="Guarner F."/>
            <person name="Hansen T."/>
            <person name="Hildebrand F."/>
            <person name="Kaas R.S."/>
            <person name="Kennedy S."/>
            <person name="Kristiansen K."/>
            <person name="Kultima J.R."/>
            <person name="Leonard P."/>
            <person name="Levenez F."/>
            <person name="Lund O."/>
            <person name="Moumen B."/>
            <person name="Le Paslier D."/>
            <person name="Pons N."/>
            <person name="Pedersen O."/>
            <person name="Prifti E."/>
            <person name="Qin J."/>
            <person name="Raes J."/>
            <person name="Tap J."/>
            <person name="Tims S."/>
            <person name="Ussery D.W."/>
            <person name="Yamada T."/>
            <person name="MetaHit consortium"/>
            <person name="Renault P."/>
            <person name="Sicheritz-Ponten T."/>
            <person name="Bork P."/>
            <person name="Wang J."/>
            <person name="Brunak S."/>
            <person name="Ehrlich S.D."/>
        </authorList>
    </citation>
    <scope>NUCLEOTIDE SEQUENCE [LARGE SCALE GENOMIC DNA]</scope>
</reference>
<feature type="signal peptide" evidence="2">
    <location>
        <begin position="1"/>
        <end position="30"/>
    </location>
</feature>
<evidence type="ECO:0000256" key="2">
    <source>
        <dbReference type="SAM" id="SignalP"/>
    </source>
</evidence>
<dbReference type="Proteomes" id="UP000018372">
    <property type="component" value="Unassembled WGS sequence"/>
</dbReference>
<feature type="transmembrane region" description="Helical" evidence="1">
    <location>
        <begin position="167"/>
        <end position="186"/>
    </location>
</feature>
<dbReference type="EMBL" id="CBAT010000214">
    <property type="protein sequence ID" value="CCZ88187.1"/>
    <property type="molecule type" value="Genomic_DNA"/>
</dbReference>